<gene>
    <name evidence="3" type="ORF">B0I31_10597</name>
</gene>
<dbReference type="InterPro" id="IPR023210">
    <property type="entry name" value="NADP_OxRdtase_dom"/>
</dbReference>
<dbReference type="GO" id="GO:0016491">
    <property type="term" value="F:oxidoreductase activity"/>
    <property type="evidence" value="ECO:0007669"/>
    <property type="project" value="UniProtKB-KW"/>
</dbReference>
<feature type="domain" description="NADP-dependent oxidoreductase" evidence="2">
    <location>
        <begin position="13"/>
        <end position="306"/>
    </location>
</feature>
<dbReference type="Proteomes" id="UP000241118">
    <property type="component" value="Unassembled WGS sequence"/>
</dbReference>
<proteinExistence type="predicted"/>
<sequence length="310" mass="32946">MTKLGTSDLDVSRLCLGGNVFGWTADEETSFAVLDAYAAAGGNFVDTADAYSAWAEGHVGGESETIIGRWLRRRGDRDAVVVATKVGMLSGLDNLKADTIERAAEDSLRRLGVDHIDLYYAHKDDLGTPQEETLAAFDRLVRAGKVRYVAASNYTAERLTSALAVSQREGFAGFVALQQAYNLVDRSYEGELSRAVADHGLASAPYWGLAKGFLTGKYRPGVAVESARAAAASKYLDERGLRVLAALDEVALGHDTTQAAVALAWLAEQPTVAAPIASARTTDQLADLLPALHLELKADEVAALTTASSV</sequence>
<dbReference type="GO" id="GO:0005829">
    <property type="term" value="C:cytosol"/>
    <property type="evidence" value="ECO:0007669"/>
    <property type="project" value="UniProtKB-ARBA"/>
</dbReference>
<organism evidence="3 4">
    <name type="scientific">Saccharothrix carnea</name>
    <dbReference type="NCBI Taxonomy" id="1280637"/>
    <lineage>
        <taxon>Bacteria</taxon>
        <taxon>Bacillati</taxon>
        <taxon>Actinomycetota</taxon>
        <taxon>Actinomycetes</taxon>
        <taxon>Pseudonocardiales</taxon>
        <taxon>Pseudonocardiaceae</taxon>
        <taxon>Saccharothrix</taxon>
    </lineage>
</organism>
<dbReference type="Gene3D" id="3.20.20.100">
    <property type="entry name" value="NADP-dependent oxidoreductase domain"/>
    <property type="match status" value="1"/>
</dbReference>
<dbReference type="RefSeq" id="WP_106616061.1">
    <property type="nucleotide sequence ID" value="NZ_PYAX01000005.1"/>
</dbReference>
<dbReference type="CDD" id="cd19081">
    <property type="entry name" value="AKR_AKR9C1"/>
    <property type="match status" value="1"/>
</dbReference>
<dbReference type="AlphaFoldDB" id="A0A2P8I9L5"/>
<evidence type="ECO:0000259" key="2">
    <source>
        <dbReference type="Pfam" id="PF00248"/>
    </source>
</evidence>
<dbReference type="EMBL" id="PYAX01000005">
    <property type="protein sequence ID" value="PSL55140.1"/>
    <property type="molecule type" value="Genomic_DNA"/>
</dbReference>
<dbReference type="SUPFAM" id="SSF51430">
    <property type="entry name" value="NAD(P)-linked oxidoreductase"/>
    <property type="match status" value="1"/>
</dbReference>
<dbReference type="PANTHER" id="PTHR43364">
    <property type="entry name" value="NADH-SPECIFIC METHYLGLYOXAL REDUCTASE-RELATED"/>
    <property type="match status" value="1"/>
</dbReference>
<protein>
    <submittedName>
        <fullName evidence="3">Aryl-alcohol dehydrogenase-like predicted oxidoreductase</fullName>
    </submittedName>
</protein>
<evidence type="ECO:0000313" key="3">
    <source>
        <dbReference type="EMBL" id="PSL55140.1"/>
    </source>
</evidence>
<name>A0A2P8I9L5_SACCR</name>
<evidence type="ECO:0000256" key="1">
    <source>
        <dbReference type="ARBA" id="ARBA00023002"/>
    </source>
</evidence>
<keyword evidence="1" id="KW-0560">Oxidoreductase</keyword>
<reference evidence="3 4" key="1">
    <citation type="submission" date="2018-03" db="EMBL/GenBank/DDBJ databases">
        <title>Genomic Encyclopedia of Type Strains, Phase III (KMG-III): the genomes of soil and plant-associated and newly described type strains.</title>
        <authorList>
            <person name="Whitman W."/>
        </authorList>
    </citation>
    <scope>NUCLEOTIDE SEQUENCE [LARGE SCALE GENOMIC DNA]</scope>
    <source>
        <strain evidence="3 4">CGMCC 4.7097</strain>
    </source>
</reference>
<dbReference type="Pfam" id="PF00248">
    <property type="entry name" value="Aldo_ket_red"/>
    <property type="match status" value="1"/>
</dbReference>
<comment type="caution">
    <text evidence="3">The sequence shown here is derived from an EMBL/GenBank/DDBJ whole genome shotgun (WGS) entry which is preliminary data.</text>
</comment>
<dbReference type="FunFam" id="3.20.20.100:FF:000004">
    <property type="entry name" value="Oxidoreductase, aldo/keto reductase"/>
    <property type="match status" value="1"/>
</dbReference>
<dbReference type="InterPro" id="IPR036812">
    <property type="entry name" value="NAD(P)_OxRdtase_dom_sf"/>
</dbReference>
<dbReference type="InterPro" id="IPR050523">
    <property type="entry name" value="AKR_Detox_Biosynth"/>
</dbReference>
<evidence type="ECO:0000313" key="4">
    <source>
        <dbReference type="Proteomes" id="UP000241118"/>
    </source>
</evidence>
<keyword evidence="4" id="KW-1185">Reference proteome</keyword>
<dbReference type="OrthoDB" id="9768793at2"/>
<dbReference type="PANTHER" id="PTHR43364:SF6">
    <property type="entry name" value="OXIDOREDUCTASE-RELATED"/>
    <property type="match status" value="1"/>
</dbReference>
<accession>A0A2P8I9L5</accession>